<dbReference type="AlphaFoldDB" id="A0A2S8FIN5"/>
<keyword evidence="2" id="KW-1133">Transmembrane helix</keyword>
<feature type="region of interest" description="Disordered" evidence="1">
    <location>
        <begin position="39"/>
        <end position="60"/>
    </location>
</feature>
<feature type="transmembrane region" description="Helical" evidence="2">
    <location>
        <begin position="6"/>
        <end position="24"/>
    </location>
</feature>
<protein>
    <recommendedName>
        <fullName evidence="5">DUF2802 domain-containing protein</fullName>
    </recommendedName>
</protein>
<keyword evidence="2" id="KW-0812">Transmembrane</keyword>
<name>A0A2S8FIN5_9BACT</name>
<proteinExistence type="predicted"/>
<evidence type="ECO:0000256" key="1">
    <source>
        <dbReference type="SAM" id="MobiDB-lite"/>
    </source>
</evidence>
<comment type="caution">
    <text evidence="3">The sequence shown here is derived from an EMBL/GenBank/DDBJ whole genome shotgun (WGS) entry which is preliminary data.</text>
</comment>
<dbReference type="RefSeq" id="WP_105331016.1">
    <property type="nucleotide sequence ID" value="NZ_PUHY01000012.1"/>
</dbReference>
<evidence type="ECO:0000313" key="3">
    <source>
        <dbReference type="EMBL" id="PQO32003.1"/>
    </source>
</evidence>
<organism evidence="3 4">
    <name type="scientific">Blastopirellula marina</name>
    <dbReference type="NCBI Taxonomy" id="124"/>
    <lineage>
        <taxon>Bacteria</taxon>
        <taxon>Pseudomonadati</taxon>
        <taxon>Planctomycetota</taxon>
        <taxon>Planctomycetia</taxon>
        <taxon>Pirellulales</taxon>
        <taxon>Pirellulaceae</taxon>
        <taxon>Blastopirellula</taxon>
    </lineage>
</organism>
<sequence length="176" mass="19947">MGEDGYAPYLMFFGGLILLIWLLMRRNWKGQLRAKRERGKDDYLARNPRPQPKEWTMSDGPQELNQWQVEMLERTRELQAIVDTKLLILHRTLLKVKAAPLSAEEKAAIEPVIRESQELTDQGAPNFAAVSELLCDEAKKIEVYEMADAGSTQEEIAAKLGLDSYAVEMVLGLRGT</sequence>
<evidence type="ECO:0000313" key="4">
    <source>
        <dbReference type="Proteomes" id="UP000238322"/>
    </source>
</evidence>
<gene>
    <name evidence="3" type="ORF">C5Y83_17290</name>
</gene>
<evidence type="ECO:0000256" key="2">
    <source>
        <dbReference type="SAM" id="Phobius"/>
    </source>
</evidence>
<dbReference type="OrthoDB" id="277875at2"/>
<accession>A0A2S8FIN5</accession>
<reference evidence="3 4" key="1">
    <citation type="submission" date="2018-02" db="EMBL/GenBank/DDBJ databases">
        <title>Comparative genomes isolates from brazilian mangrove.</title>
        <authorList>
            <person name="Araujo J.E."/>
            <person name="Taketani R.G."/>
            <person name="Silva M.C.P."/>
            <person name="Loureco M.V."/>
            <person name="Andreote F.D."/>
        </authorList>
    </citation>
    <scope>NUCLEOTIDE SEQUENCE [LARGE SCALE GENOMIC DNA]</scope>
    <source>
        <strain evidence="3 4">Hex-1 MGV</strain>
    </source>
</reference>
<evidence type="ECO:0008006" key="5">
    <source>
        <dbReference type="Google" id="ProtNLM"/>
    </source>
</evidence>
<keyword evidence="2" id="KW-0472">Membrane</keyword>
<dbReference type="Proteomes" id="UP000238322">
    <property type="component" value="Unassembled WGS sequence"/>
</dbReference>
<dbReference type="EMBL" id="PUHY01000012">
    <property type="protein sequence ID" value="PQO32003.1"/>
    <property type="molecule type" value="Genomic_DNA"/>
</dbReference>